<evidence type="ECO:0000256" key="1">
    <source>
        <dbReference type="ARBA" id="ARBA00004651"/>
    </source>
</evidence>
<dbReference type="InterPro" id="IPR013525">
    <property type="entry name" value="ABC2_TM"/>
</dbReference>
<dbReference type="eggNOG" id="COG1682">
    <property type="taxonomic scope" value="Bacteria"/>
</dbReference>
<dbReference type="GO" id="GO:0015920">
    <property type="term" value="P:lipopolysaccharide transport"/>
    <property type="evidence" value="ECO:0007669"/>
    <property type="project" value="TreeGrafter"/>
</dbReference>
<feature type="transmembrane region" description="Helical" evidence="11">
    <location>
        <begin position="369"/>
        <end position="388"/>
    </location>
</feature>
<dbReference type="InterPro" id="IPR000412">
    <property type="entry name" value="ABC_2_transport"/>
</dbReference>
<dbReference type="HOGENOM" id="CLU_555093_0_0_6"/>
<comment type="subcellular location">
    <subcellularLocation>
        <location evidence="11">Cell inner membrane</location>
        <topology evidence="11">Multi-pass membrane protein</topology>
    </subcellularLocation>
    <subcellularLocation>
        <location evidence="1">Cell membrane</location>
        <topology evidence="1">Multi-pass membrane protein</topology>
    </subcellularLocation>
</comment>
<keyword evidence="4 11" id="KW-1003">Cell membrane</keyword>
<evidence type="ECO:0000256" key="7">
    <source>
        <dbReference type="ARBA" id="ARBA00022903"/>
    </source>
</evidence>
<dbReference type="PANTHER" id="PTHR30413">
    <property type="entry name" value="INNER MEMBRANE TRANSPORT PERMEASE"/>
    <property type="match status" value="1"/>
</dbReference>
<dbReference type="PATRIC" id="fig|754476.3.peg.1095"/>
<gene>
    <name evidence="13" type="ordered locus">Q7A_1111</name>
</gene>
<feature type="transmembrane region" description="Helical" evidence="11">
    <location>
        <begin position="316"/>
        <end position="332"/>
    </location>
</feature>
<feature type="transmembrane region" description="Helical" evidence="11">
    <location>
        <begin position="292"/>
        <end position="310"/>
    </location>
</feature>
<evidence type="ECO:0000256" key="10">
    <source>
        <dbReference type="ARBA" id="ARBA00023136"/>
    </source>
</evidence>
<dbReference type="PROSITE" id="PS51012">
    <property type="entry name" value="ABC_TM2"/>
    <property type="match status" value="1"/>
</dbReference>
<evidence type="ECO:0000313" key="14">
    <source>
        <dbReference type="Proteomes" id="UP000009144"/>
    </source>
</evidence>
<dbReference type="Proteomes" id="UP000009144">
    <property type="component" value="Chromosome"/>
</dbReference>
<dbReference type="Gene3D" id="1.25.40.10">
    <property type="entry name" value="Tetratricopeptide repeat domain"/>
    <property type="match status" value="1"/>
</dbReference>
<evidence type="ECO:0000256" key="9">
    <source>
        <dbReference type="ARBA" id="ARBA00023047"/>
    </source>
</evidence>
<keyword evidence="3 11" id="KW-0813">Transport</keyword>
<evidence type="ECO:0000259" key="12">
    <source>
        <dbReference type="PROSITE" id="PS51012"/>
    </source>
</evidence>
<evidence type="ECO:0000256" key="8">
    <source>
        <dbReference type="ARBA" id="ARBA00022989"/>
    </source>
</evidence>
<evidence type="ECO:0000256" key="5">
    <source>
        <dbReference type="ARBA" id="ARBA00022597"/>
    </source>
</evidence>
<keyword evidence="8 11" id="KW-1133">Transmembrane helix</keyword>
<evidence type="ECO:0000256" key="6">
    <source>
        <dbReference type="ARBA" id="ARBA00022692"/>
    </source>
</evidence>
<dbReference type="GO" id="GO:0140359">
    <property type="term" value="F:ABC-type transporter activity"/>
    <property type="evidence" value="ECO:0007669"/>
    <property type="project" value="InterPro"/>
</dbReference>
<protein>
    <recommendedName>
        <fullName evidence="11">Transport permease protein</fullName>
    </recommendedName>
</protein>
<reference evidence="13 14" key="1">
    <citation type="journal article" date="2012" name="J. Bacteriol.">
        <title>Complete genome sequences of Methylophaga sp. strain JAM1 and Methylophaga sp. strain JAM7.</title>
        <authorList>
            <person name="Villeneuve C."/>
            <person name="Martineau C."/>
            <person name="Mauffrey F."/>
            <person name="Villemur R."/>
        </authorList>
    </citation>
    <scope>NUCLEOTIDE SEQUENCE [LARGE SCALE GENOMIC DNA]</scope>
    <source>
        <strain evidence="13 14">JAM1</strain>
    </source>
</reference>
<feature type="transmembrane region" description="Helical" evidence="11">
    <location>
        <begin position="233"/>
        <end position="255"/>
    </location>
</feature>
<keyword evidence="5" id="KW-0762">Sugar transport</keyword>
<dbReference type="PRINTS" id="PR00164">
    <property type="entry name" value="ABC2TRNSPORT"/>
</dbReference>
<accession>I1XHT2</accession>
<evidence type="ECO:0000256" key="2">
    <source>
        <dbReference type="ARBA" id="ARBA00007783"/>
    </source>
</evidence>
<dbReference type="GO" id="GO:0015774">
    <property type="term" value="P:polysaccharide transport"/>
    <property type="evidence" value="ECO:0007669"/>
    <property type="project" value="UniProtKB-KW"/>
</dbReference>
<keyword evidence="10 11" id="KW-0472">Membrane</keyword>
<feature type="domain" description="ABC transmembrane type-2" evidence="12">
    <location>
        <begin position="231"/>
        <end position="449"/>
    </location>
</feature>
<reference evidence="13 14" key="2">
    <citation type="journal article" date="2013" name="Int. J. Syst. Evol. Microbiol.">
        <title>Methylophaga nitratireducenticrescens sp. nov. and Methylophaga frappieri sp. nov., isolated from the biofilm of the methanol-fed denitrification system treating the seawater at the Montreal Biodome.</title>
        <authorList>
            <person name="Villeneuve C."/>
            <person name="Martineau C."/>
            <person name="Mauffrey F."/>
            <person name="Villemur R."/>
        </authorList>
    </citation>
    <scope>NUCLEOTIDE SEQUENCE [LARGE SCALE GENOMIC DNA]</scope>
    <source>
        <strain evidence="13 14">JAM1</strain>
    </source>
</reference>
<proteinExistence type="inferred from homology"/>
<dbReference type="Pfam" id="PF13432">
    <property type="entry name" value="TPR_16"/>
    <property type="match status" value="3"/>
</dbReference>
<dbReference type="Pfam" id="PF01061">
    <property type="entry name" value="ABC2_membrane"/>
    <property type="match status" value="1"/>
</dbReference>
<dbReference type="AlphaFoldDB" id="I1XHT2"/>
<dbReference type="PANTHER" id="PTHR30413:SF10">
    <property type="entry name" value="CAPSULE POLYSACCHARIDE EXPORT INNER-MEMBRANE PROTEIN CTRC"/>
    <property type="match status" value="1"/>
</dbReference>
<evidence type="ECO:0000313" key="13">
    <source>
        <dbReference type="EMBL" id="AFI83951.1"/>
    </source>
</evidence>
<dbReference type="eggNOG" id="COG0457">
    <property type="taxonomic scope" value="Bacteria"/>
</dbReference>
<evidence type="ECO:0000256" key="11">
    <source>
        <dbReference type="RuleBase" id="RU361157"/>
    </source>
</evidence>
<dbReference type="SUPFAM" id="SSF48452">
    <property type="entry name" value="TPR-like"/>
    <property type="match status" value="1"/>
</dbReference>
<evidence type="ECO:0000256" key="4">
    <source>
        <dbReference type="ARBA" id="ARBA00022475"/>
    </source>
</evidence>
<sequence>MAAKRWDILQRAYPNQAQVWFGAIDACLQAKDVETAEKIHQLASERFPNNPNTLLHGARIRLAQGEIQLAAELFETARKQHPKILEIWLQSSDCALRKGLYDEAEVFNAKARELVPSHPKPHKQYAEIAMQQQDWHTALKRWAAFRKLFPENPAGYILAAESAEKSGDLKLARKLKLAREYGEELLTDSEEVNIYSFHNRRHRHATLTGLMELIWTKAIFNLRSETQRNYLSYLWWVIEPLLHMIIYFLVFGFLLQRGGEGFITFLLTGLIPWMWFSKAVSNSSNSIITGQGLMLQIAIPSIVFPLVSLVQASLKQIPVFLVLFAFVWLQGYPPGLHWLTLVPVILLQTLLIVMFGCILAALVPFVRDISHIVSTGLTFVMFMSGIFYSYESIPEKWQELFLLNPMAFIIKCYREIFIEGIYPDFSTMGIWAVISIIGCALTLISYKKLRYIFPRVVLS</sequence>
<keyword evidence="6 11" id="KW-0812">Transmembrane</keyword>
<dbReference type="EMBL" id="CP003390">
    <property type="protein sequence ID" value="AFI83951.1"/>
    <property type="molecule type" value="Genomic_DNA"/>
</dbReference>
<evidence type="ECO:0000256" key="3">
    <source>
        <dbReference type="ARBA" id="ARBA00022448"/>
    </source>
</evidence>
<keyword evidence="9" id="KW-0625">Polysaccharide transport</keyword>
<dbReference type="GO" id="GO:0043190">
    <property type="term" value="C:ATP-binding cassette (ABC) transporter complex"/>
    <property type="evidence" value="ECO:0007669"/>
    <property type="project" value="InterPro"/>
</dbReference>
<dbReference type="KEGG" id="mej:Q7A_1111"/>
<feature type="transmembrane region" description="Helical" evidence="11">
    <location>
        <begin position="428"/>
        <end position="446"/>
    </location>
</feature>
<feature type="transmembrane region" description="Helical" evidence="11">
    <location>
        <begin position="339"/>
        <end position="363"/>
    </location>
</feature>
<name>I1XHT2_METNJ</name>
<dbReference type="InterPro" id="IPR047817">
    <property type="entry name" value="ABC2_TM_bact-type"/>
</dbReference>
<keyword evidence="7" id="KW-0972">Capsule biogenesis/degradation</keyword>
<organism evidence="13 14">
    <name type="scientific">Methylophaga nitratireducenticrescens</name>
    <dbReference type="NCBI Taxonomy" id="754476"/>
    <lineage>
        <taxon>Bacteria</taxon>
        <taxon>Pseudomonadati</taxon>
        <taxon>Pseudomonadota</taxon>
        <taxon>Gammaproteobacteria</taxon>
        <taxon>Thiotrichales</taxon>
        <taxon>Piscirickettsiaceae</taxon>
        <taxon>Methylophaga</taxon>
    </lineage>
</organism>
<dbReference type="OrthoDB" id="9786910at2"/>
<dbReference type="STRING" id="754476.Q7A_1111"/>
<dbReference type="InterPro" id="IPR011990">
    <property type="entry name" value="TPR-like_helical_dom_sf"/>
</dbReference>
<keyword evidence="14" id="KW-1185">Reference proteome</keyword>
<comment type="similarity">
    <text evidence="2 11">Belongs to the ABC-2 integral membrane protein family.</text>
</comment>